<keyword evidence="1" id="KW-0472">Membrane</keyword>
<evidence type="ECO:0000256" key="1">
    <source>
        <dbReference type="SAM" id="Phobius"/>
    </source>
</evidence>
<accession>K0RWW5</accession>
<evidence type="ECO:0000313" key="2">
    <source>
        <dbReference type="EMBL" id="EJK58243.1"/>
    </source>
</evidence>
<dbReference type="EMBL" id="AGNL01025778">
    <property type="protein sequence ID" value="EJK58243.1"/>
    <property type="molecule type" value="Genomic_DNA"/>
</dbReference>
<keyword evidence="1" id="KW-1133">Transmembrane helix</keyword>
<organism evidence="2 3">
    <name type="scientific">Thalassiosira oceanica</name>
    <name type="common">Marine diatom</name>
    <dbReference type="NCBI Taxonomy" id="159749"/>
    <lineage>
        <taxon>Eukaryota</taxon>
        <taxon>Sar</taxon>
        <taxon>Stramenopiles</taxon>
        <taxon>Ochrophyta</taxon>
        <taxon>Bacillariophyta</taxon>
        <taxon>Coscinodiscophyceae</taxon>
        <taxon>Thalassiosirophycidae</taxon>
        <taxon>Thalassiosirales</taxon>
        <taxon>Thalassiosiraceae</taxon>
        <taxon>Thalassiosira</taxon>
    </lineage>
</organism>
<reference evidence="2 3" key="1">
    <citation type="journal article" date="2012" name="Genome Biol.">
        <title>Genome and low-iron response of an oceanic diatom adapted to chronic iron limitation.</title>
        <authorList>
            <person name="Lommer M."/>
            <person name="Specht M."/>
            <person name="Roy A.S."/>
            <person name="Kraemer L."/>
            <person name="Andreson R."/>
            <person name="Gutowska M.A."/>
            <person name="Wolf J."/>
            <person name="Bergner S.V."/>
            <person name="Schilhabel M.B."/>
            <person name="Klostermeier U.C."/>
            <person name="Beiko R.G."/>
            <person name="Rosenstiel P."/>
            <person name="Hippler M."/>
            <person name="Laroche J."/>
        </authorList>
    </citation>
    <scope>NUCLEOTIDE SEQUENCE [LARGE SCALE GENOMIC DNA]</scope>
    <source>
        <strain evidence="2 3">CCMP1005</strain>
    </source>
</reference>
<dbReference type="PROSITE" id="PS51257">
    <property type="entry name" value="PROKAR_LIPOPROTEIN"/>
    <property type="match status" value="1"/>
</dbReference>
<sequence>MKGRSIAESLILILPPCGLFFGSCVITLIPTTATTAAARAEMAILAYFMVHVESLGFAIAPIFVRREGAPYRHN</sequence>
<gene>
    <name evidence="2" type="ORF">THAOC_21649</name>
</gene>
<keyword evidence="3" id="KW-1185">Reference proteome</keyword>
<dbReference type="Proteomes" id="UP000266841">
    <property type="component" value="Unassembled WGS sequence"/>
</dbReference>
<comment type="caution">
    <text evidence="2">The sequence shown here is derived from an EMBL/GenBank/DDBJ whole genome shotgun (WGS) entry which is preliminary data.</text>
</comment>
<feature type="transmembrane region" description="Helical" evidence="1">
    <location>
        <begin position="12"/>
        <end position="32"/>
    </location>
</feature>
<dbReference type="AlphaFoldDB" id="K0RWW5"/>
<proteinExistence type="predicted"/>
<evidence type="ECO:0000313" key="3">
    <source>
        <dbReference type="Proteomes" id="UP000266841"/>
    </source>
</evidence>
<keyword evidence="1" id="KW-0812">Transmembrane</keyword>
<feature type="transmembrane region" description="Helical" evidence="1">
    <location>
        <begin position="44"/>
        <end position="64"/>
    </location>
</feature>
<name>K0RWW5_THAOC</name>
<protein>
    <submittedName>
        <fullName evidence="2">Uncharacterized protein</fullName>
    </submittedName>
</protein>